<keyword evidence="1" id="KW-0812">Transmembrane</keyword>
<dbReference type="EMBL" id="DVHA01000090">
    <property type="protein sequence ID" value="HIR60471.1"/>
    <property type="molecule type" value="Genomic_DNA"/>
</dbReference>
<feature type="transmembrane region" description="Helical" evidence="1">
    <location>
        <begin position="21"/>
        <end position="39"/>
    </location>
</feature>
<dbReference type="Proteomes" id="UP000824241">
    <property type="component" value="Unassembled WGS sequence"/>
</dbReference>
<accession>A0A9D1J487</accession>
<feature type="transmembrane region" description="Helical" evidence="1">
    <location>
        <begin position="207"/>
        <end position="232"/>
    </location>
</feature>
<sequence length="263" mass="29232">MKLNYAAEYRAAAREALRGKWPMAVLVGLVASILTGFQINEPAFSVNLNLETDANSLPFADLFYEAANNIPYEFYYLITAWLAVIAVLSVIIGIIFLILGGPIATGYAQYNMKLVSGEPAGFADLFSQFKPALILRAFLANLIQTVIVMAATFIGALLFVIPGIIAGIYLGYSFSMTFYILADHPEYGPWQAVKESFRMMQGHKFRYFRLELSFIGWAILAAFTCGIGSLFLVPYQNAAYAIFYLELAGDYFAFRAANPEVRY</sequence>
<organism evidence="2 3">
    <name type="scientific">Candidatus Faecivivens stercoravium</name>
    <dbReference type="NCBI Taxonomy" id="2840803"/>
    <lineage>
        <taxon>Bacteria</taxon>
        <taxon>Bacillati</taxon>
        <taxon>Bacillota</taxon>
        <taxon>Clostridia</taxon>
        <taxon>Eubacteriales</taxon>
        <taxon>Oscillospiraceae</taxon>
        <taxon>Oscillospiraceae incertae sedis</taxon>
        <taxon>Candidatus Faecivivens</taxon>
    </lineage>
</organism>
<evidence type="ECO:0000256" key="1">
    <source>
        <dbReference type="SAM" id="Phobius"/>
    </source>
</evidence>
<protein>
    <submittedName>
        <fullName evidence="2">DUF975 family protein</fullName>
    </submittedName>
</protein>
<keyword evidence="1" id="KW-0472">Membrane</keyword>
<dbReference type="PANTHER" id="PTHR40076">
    <property type="entry name" value="MEMBRANE PROTEIN-RELATED"/>
    <property type="match status" value="1"/>
</dbReference>
<proteinExistence type="predicted"/>
<gene>
    <name evidence="2" type="ORF">IAB37_02690</name>
</gene>
<comment type="caution">
    <text evidence="2">The sequence shown here is derived from an EMBL/GenBank/DDBJ whole genome shotgun (WGS) entry which is preliminary data.</text>
</comment>
<keyword evidence="1" id="KW-1133">Transmembrane helix</keyword>
<evidence type="ECO:0000313" key="2">
    <source>
        <dbReference type="EMBL" id="HIR60471.1"/>
    </source>
</evidence>
<dbReference type="InterPro" id="IPR010380">
    <property type="entry name" value="DUF975"/>
</dbReference>
<dbReference type="AlphaFoldDB" id="A0A9D1J487"/>
<name>A0A9D1J487_9FIRM</name>
<reference evidence="2" key="2">
    <citation type="journal article" date="2021" name="PeerJ">
        <title>Extensive microbial diversity within the chicken gut microbiome revealed by metagenomics and culture.</title>
        <authorList>
            <person name="Gilroy R."/>
            <person name="Ravi A."/>
            <person name="Getino M."/>
            <person name="Pursley I."/>
            <person name="Horton D.L."/>
            <person name="Alikhan N.F."/>
            <person name="Baker D."/>
            <person name="Gharbi K."/>
            <person name="Hall N."/>
            <person name="Watson M."/>
            <person name="Adriaenssens E.M."/>
            <person name="Foster-Nyarko E."/>
            <person name="Jarju S."/>
            <person name="Secka A."/>
            <person name="Antonio M."/>
            <person name="Oren A."/>
            <person name="Chaudhuri R.R."/>
            <person name="La Ragione R."/>
            <person name="Hildebrand F."/>
            <person name="Pallen M.J."/>
        </authorList>
    </citation>
    <scope>NUCLEOTIDE SEQUENCE</scope>
    <source>
        <strain evidence="2">CHK189-12415</strain>
    </source>
</reference>
<dbReference type="Pfam" id="PF06161">
    <property type="entry name" value="DUF975"/>
    <property type="match status" value="1"/>
</dbReference>
<reference evidence="2" key="1">
    <citation type="submission" date="2020-10" db="EMBL/GenBank/DDBJ databases">
        <authorList>
            <person name="Gilroy R."/>
        </authorList>
    </citation>
    <scope>NUCLEOTIDE SEQUENCE</scope>
    <source>
        <strain evidence="2">CHK189-12415</strain>
    </source>
</reference>
<dbReference type="PANTHER" id="PTHR40076:SF1">
    <property type="entry name" value="MEMBRANE PROTEIN"/>
    <property type="match status" value="1"/>
</dbReference>
<feature type="transmembrane region" description="Helical" evidence="1">
    <location>
        <begin position="74"/>
        <end position="99"/>
    </location>
</feature>
<evidence type="ECO:0000313" key="3">
    <source>
        <dbReference type="Proteomes" id="UP000824241"/>
    </source>
</evidence>